<evidence type="ECO:0000256" key="2">
    <source>
        <dbReference type="ARBA" id="ARBA00023002"/>
    </source>
</evidence>
<evidence type="ECO:0000313" key="12">
    <source>
        <dbReference type="Ensembl" id="ENSCAFP00030039854.1"/>
    </source>
</evidence>
<feature type="compositionally biased region" description="Pro residues" evidence="11">
    <location>
        <begin position="26"/>
        <end position="83"/>
    </location>
</feature>
<dbReference type="SUPFAM" id="SSF51735">
    <property type="entry name" value="NAD(P)-binding Rossmann-fold domains"/>
    <property type="match status" value="1"/>
</dbReference>
<dbReference type="InterPro" id="IPR002347">
    <property type="entry name" value="SDR_fam"/>
</dbReference>
<dbReference type="CDD" id="cd05369">
    <property type="entry name" value="TER_DECR_SDR_a"/>
    <property type="match status" value="1"/>
</dbReference>
<proteinExistence type="inferred from homology"/>
<evidence type="ECO:0000256" key="8">
    <source>
        <dbReference type="ARBA" id="ARBA00056513"/>
    </source>
</evidence>
<dbReference type="EC" id="1.3.1.124" evidence="4"/>
<evidence type="ECO:0000313" key="13">
    <source>
        <dbReference type="Proteomes" id="UP000694429"/>
    </source>
</evidence>
<evidence type="ECO:0000256" key="6">
    <source>
        <dbReference type="ARBA" id="ARBA00048340"/>
    </source>
</evidence>
<evidence type="ECO:0000256" key="5">
    <source>
        <dbReference type="ARBA" id="ARBA00048009"/>
    </source>
</evidence>
<dbReference type="OrthoDB" id="1888931at2759"/>
<dbReference type="Proteomes" id="UP000694429">
    <property type="component" value="Chromosome 29"/>
</dbReference>
<feature type="compositionally biased region" description="Pro residues" evidence="11">
    <location>
        <begin position="202"/>
        <end position="247"/>
    </location>
</feature>
<gene>
    <name evidence="12" type="primary">DECR1</name>
</gene>
<dbReference type="AlphaFoldDB" id="A0A8C0PEF3"/>
<protein>
    <recommendedName>
        <fullName evidence="9">2,4-dienoyl-CoA reductase [(3E)-enoyl-CoA-producing], mitochondrial</fullName>
        <ecNumber evidence="4">1.3.1.124</ecNumber>
    </recommendedName>
    <alternativeName>
        <fullName evidence="10">2,4-dienoyl-CoA reductase [NADPH]</fullName>
    </alternativeName>
</protein>
<comment type="similarity">
    <text evidence="3">Belongs to the short-chain dehydrogenases/reductases (SDR) family. 2,4-dienoyl-CoA reductase subfamily.</text>
</comment>
<feature type="compositionally biased region" description="Pro residues" evidence="11">
    <location>
        <begin position="91"/>
        <end position="134"/>
    </location>
</feature>
<accession>A0A8C0PEF3</accession>
<dbReference type="Pfam" id="PF13561">
    <property type="entry name" value="adh_short_C2"/>
    <property type="match status" value="1"/>
</dbReference>
<dbReference type="PANTHER" id="PTHR43658:SF14">
    <property type="entry name" value="2,4-DIENOYL-COA REDUCTASE [(3E)-ENOYL-COA-PRODUCING], MITOCHONDRIAL"/>
    <property type="match status" value="1"/>
</dbReference>
<evidence type="ECO:0000256" key="7">
    <source>
        <dbReference type="ARBA" id="ARBA00051442"/>
    </source>
</evidence>
<evidence type="ECO:0000256" key="10">
    <source>
        <dbReference type="ARBA" id="ARBA00083462"/>
    </source>
</evidence>
<comment type="catalytic activity">
    <reaction evidence="5">
        <text>a (2E,4E)-dienoyl-CoA + NADPH + H(+) = a 4,5-saturated-(3E)-enoyl-CoA + NADP(+)</text>
        <dbReference type="Rhea" id="RHEA:45912"/>
        <dbReference type="ChEBI" id="CHEBI:15378"/>
        <dbReference type="ChEBI" id="CHEBI:57783"/>
        <dbReference type="ChEBI" id="CHEBI:58349"/>
        <dbReference type="ChEBI" id="CHEBI:85101"/>
        <dbReference type="ChEBI" id="CHEBI:85493"/>
        <dbReference type="EC" id="1.3.1.124"/>
    </reaction>
</comment>
<keyword evidence="2" id="KW-0560">Oxidoreductase</keyword>
<dbReference type="FunFam" id="3.40.50.720:FF:000288">
    <property type="entry name" value="2,4-dienoyl-CoA reductase, mitochondrial"/>
    <property type="match status" value="1"/>
</dbReference>
<evidence type="ECO:0000256" key="3">
    <source>
        <dbReference type="ARBA" id="ARBA00025787"/>
    </source>
</evidence>
<keyword evidence="1" id="KW-0521">NADP</keyword>
<name>A0A8C0PEF3_CANLF</name>
<evidence type="ECO:0000256" key="11">
    <source>
        <dbReference type="SAM" id="MobiDB-lite"/>
    </source>
</evidence>
<evidence type="ECO:0000256" key="9">
    <source>
        <dbReference type="ARBA" id="ARBA00068546"/>
    </source>
</evidence>
<dbReference type="PANTHER" id="PTHR43658">
    <property type="entry name" value="SHORT-CHAIN DEHYDROGENASE/REDUCTASE"/>
    <property type="match status" value="1"/>
</dbReference>
<comment type="catalytic activity">
    <reaction evidence="7">
        <text>(2E,4E)-hexadienoyl-CoA + NADPH + H(+) = (3E)-hexenoyl-CoA + NADP(+)</text>
        <dbReference type="Rhea" id="RHEA:44912"/>
        <dbReference type="ChEBI" id="CHEBI:15378"/>
        <dbReference type="ChEBI" id="CHEBI:57783"/>
        <dbReference type="ChEBI" id="CHEBI:58349"/>
        <dbReference type="ChEBI" id="CHEBI:84788"/>
        <dbReference type="ChEBI" id="CHEBI:84790"/>
    </reaction>
</comment>
<comment type="function">
    <text evidence="8">Auxiliary enzyme of beta-oxidation. It participates in the metabolism of unsaturated fatty enoyl-CoA esters having double bonds in both even- and odd-numbered positions in mitochondria. Catalyzes the NADP-dependent reduction of 2,4-dienoyl-CoA to yield trans-3-enoyl-CoA.</text>
</comment>
<dbReference type="GO" id="GO:0016491">
    <property type="term" value="F:oxidoreductase activity"/>
    <property type="evidence" value="ECO:0007669"/>
    <property type="project" value="UniProtKB-KW"/>
</dbReference>
<dbReference type="Ensembl" id="ENSCAFT00030045630.1">
    <property type="protein sequence ID" value="ENSCAFP00030039854.1"/>
    <property type="gene ID" value="ENSCAFG00030024746.1"/>
</dbReference>
<reference evidence="12" key="1">
    <citation type="submission" date="2019-03" db="EMBL/GenBank/DDBJ databases">
        <authorList>
            <person name="Warren W.C."/>
            <person name="Johnson G.S."/>
        </authorList>
    </citation>
    <scope>NUCLEOTIDE SEQUENCE [LARGE SCALE GENOMIC DNA]</scope>
    <source>
        <strain evidence="12">Basenji</strain>
    </source>
</reference>
<dbReference type="InterPro" id="IPR036291">
    <property type="entry name" value="NAD(P)-bd_dom_sf"/>
</dbReference>
<dbReference type="PRINTS" id="PR00081">
    <property type="entry name" value="GDHRDH"/>
</dbReference>
<comment type="catalytic activity">
    <reaction evidence="6">
        <text>a (2E,4Z)-dienoyl-CoA + NADPH + H(+) = a 4,5-saturated-(3E)-enoyl-CoA + NADP(+)</text>
        <dbReference type="Rhea" id="RHEA:61892"/>
        <dbReference type="ChEBI" id="CHEBI:15378"/>
        <dbReference type="ChEBI" id="CHEBI:57783"/>
        <dbReference type="ChEBI" id="CHEBI:58349"/>
        <dbReference type="ChEBI" id="CHEBI:85099"/>
        <dbReference type="ChEBI" id="CHEBI:85493"/>
        <dbReference type="EC" id="1.3.1.124"/>
    </reaction>
</comment>
<sequence>WRGTRRRAPPLHQGGARGPGHRDSRPPPAPPVPAPLSTPPPRHSAPHPLSPLGPRPSPARLPAPGSRPRPSRLPAPTLRPPSPLLSLTPTRPAPARPPAPRRPDTPPPILSPLPSPPPPLLDPTRSGPPAPGSYPRPHASTPLPAPLSPQPGRCGSPRLLSPRPRFHIVAPPTPGPAHHRRGPLHPQQAPPLPHRGPAHSWPRPPPPRPAPPTAGPAPSPSWPRPLLAPPLPAAAPPPPHRGPAPLRPRPRPPEPRAPAARVREVQDGAAGSRLPRSGPRPSADVLLEEKNLETSLSILLPRGKAGREFFSYGTQILYQNNEAFQSKFFPPLQKAMLPPNSFQGKVAFITGGGTGLGKGMTALLSSLGAQCVIASRNIDVLKDTAEQISSQTGNKVHAIQCDIRNPEMVQKTVSELIKVAGHPAIVINNAAGNFISPTERLSANAWKTITDIVLNGTAYVTLEIGKQLIKAQKGAAFLAITTIFAESGSGFVVPSASAKAGVEAMNKSLAAEWGKYGMRFNVIQPGPIKTKGAFSRLDPTGTFEKDMIDRIPCGRLGTVEELANLAAFLCSDYASWINGAVIRFDGGEEVFISGEFNSLRKVTKEEWDIIEGLIRKTKGS</sequence>
<evidence type="ECO:0000256" key="4">
    <source>
        <dbReference type="ARBA" id="ARBA00026117"/>
    </source>
</evidence>
<evidence type="ECO:0000256" key="1">
    <source>
        <dbReference type="ARBA" id="ARBA00022857"/>
    </source>
</evidence>
<dbReference type="Gene3D" id="3.40.50.720">
    <property type="entry name" value="NAD(P)-binding Rossmann-like Domain"/>
    <property type="match status" value="1"/>
</dbReference>
<feature type="region of interest" description="Disordered" evidence="11">
    <location>
        <begin position="1"/>
        <end position="282"/>
    </location>
</feature>
<reference evidence="12" key="2">
    <citation type="submission" date="2025-08" db="UniProtKB">
        <authorList>
            <consortium name="Ensembl"/>
        </authorList>
    </citation>
    <scope>IDENTIFICATION</scope>
</reference>
<organism evidence="12 13">
    <name type="scientific">Canis lupus familiaris</name>
    <name type="common">Dog</name>
    <name type="synonym">Canis familiaris</name>
    <dbReference type="NCBI Taxonomy" id="9615"/>
    <lineage>
        <taxon>Eukaryota</taxon>
        <taxon>Metazoa</taxon>
        <taxon>Chordata</taxon>
        <taxon>Craniata</taxon>
        <taxon>Vertebrata</taxon>
        <taxon>Euteleostomi</taxon>
        <taxon>Mammalia</taxon>
        <taxon>Eutheria</taxon>
        <taxon>Laurasiatheria</taxon>
        <taxon>Carnivora</taxon>
        <taxon>Caniformia</taxon>
        <taxon>Canidae</taxon>
        <taxon>Canis</taxon>
    </lineage>
</organism>